<evidence type="ECO:0000313" key="14">
    <source>
        <dbReference type="EnsemblPlants" id="PGSC0003DMT400005268"/>
    </source>
</evidence>
<dbReference type="ExpressionAtlas" id="M0ZPP4">
    <property type="expression patterns" value="baseline and differential"/>
</dbReference>
<keyword evidence="12" id="KW-1133">Transmembrane helix</keyword>
<keyword evidence="5 11" id="KW-0134">Cell wall</keyword>
<dbReference type="Proteomes" id="UP000011115">
    <property type="component" value="Unassembled WGS sequence"/>
</dbReference>
<dbReference type="InterPro" id="IPR018040">
    <property type="entry name" value="Pectinesterase_Tyr_AS"/>
</dbReference>
<dbReference type="Pfam" id="PF01095">
    <property type="entry name" value="Pectinesterase"/>
    <property type="match status" value="1"/>
</dbReference>
<organism evidence="14 15">
    <name type="scientific">Solanum tuberosum</name>
    <name type="common">Potato</name>
    <dbReference type="NCBI Taxonomy" id="4113"/>
    <lineage>
        <taxon>Eukaryota</taxon>
        <taxon>Viridiplantae</taxon>
        <taxon>Streptophyta</taxon>
        <taxon>Embryophyta</taxon>
        <taxon>Tracheophyta</taxon>
        <taxon>Spermatophyta</taxon>
        <taxon>Magnoliopsida</taxon>
        <taxon>eudicotyledons</taxon>
        <taxon>Gunneridae</taxon>
        <taxon>Pentapetalae</taxon>
        <taxon>asterids</taxon>
        <taxon>lamiids</taxon>
        <taxon>Solanales</taxon>
        <taxon>Solanaceae</taxon>
        <taxon>Solanoideae</taxon>
        <taxon>Solaneae</taxon>
        <taxon>Solanum</taxon>
    </lineage>
</organism>
<dbReference type="EnsemblPlants" id="PGSC0003DMT400005268">
    <property type="protein sequence ID" value="PGSC0003DMT400005268"/>
    <property type="gene ID" value="PGSC0003DMG400002074"/>
</dbReference>
<dbReference type="STRING" id="4113.M0ZPP4"/>
<dbReference type="Gene3D" id="2.160.20.10">
    <property type="entry name" value="Single-stranded right-handed beta-helix, Pectin lyase-like"/>
    <property type="match status" value="1"/>
</dbReference>
<proteinExistence type="inferred from homology"/>
<dbReference type="EC" id="3.1.1.11" evidence="11"/>
<dbReference type="UniPathway" id="UPA00545">
    <property type="reaction ID" value="UER00823"/>
</dbReference>
<comment type="pathway">
    <text evidence="2 11">Glycan metabolism; pectin degradation; 2-dehydro-3-deoxy-D-gluconate from pectin: step 1/5.</text>
</comment>
<reference evidence="14" key="2">
    <citation type="submission" date="2015-06" db="UniProtKB">
        <authorList>
            <consortium name="EnsemblPlants"/>
        </authorList>
    </citation>
    <scope>IDENTIFICATION</scope>
    <source>
        <strain evidence="14">DM1-3 516 R44</strain>
    </source>
</reference>
<dbReference type="InterPro" id="IPR000070">
    <property type="entry name" value="Pectinesterase_cat"/>
</dbReference>
<dbReference type="Gene3D" id="1.20.140.40">
    <property type="entry name" value="Invertase/pectin methylesterase inhibitor family protein"/>
    <property type="match status" value="1"/>
</dbReference>
<keyword evidence="11" id="KW-0964">Secreted</keyword>
<dbReference type="NCBIfam" id="TIGR01614">
    <property type="entry name" value="PME_inhib"/>
    <property type="match status" value="1"/>
</dbReference>
<sequence>MATNYSSQPLLDSPKTKSSSFTKALYVLLSLAVIVGSVGFISINGNNPSISLTTTRVCDTAHDQPSCLSMVTEVAPAGVVMDTKTVDLLQMVLHKSSLKIHETIHLASNVNGRINNGQEQSALADCLELMDLSRDRLMDSMMGLGNLSAQAHFDVHSWLSSILTNHVTCIDGLNGQARSIMEPMLNDLVARARTSLALMVAIAPPKSSNNNNNLPPTVSDGLPSWVSANDRKLLQLSANAIAANVVVAKDGSGKYKTVKEAVASAPDNSKTRFVIYVKKGIYKEMWRLGKLRRI</sequence>
<evidence type="ECO:0000256" key="2">
    <source>
        <dbReference type="ARBA" id="ARBA00005184"/>
    </source>
</evidence>
<dbReference type="InterPro" id="IPR011050">
    <property type="entry name" value="Pectin_lyase_fold/virulence"/>
</dbReference>
<dbReference type="eggNOG" id="ENOG502QUQ5">
    <property type="taxonomic scope" value="Eukaryota"/>
</dbReference>
<evidence type="ECO:0000256" key="9">
    <source>
        <dbReference type="ARBA" id="ARBA00023316"/>
    </source>
</evidence>
<comment type="catalytic activity">
    <reaction evidence="10 11">
        <text>[(1-&gt;4)-alpha-D-galacturonosyl methyl ester](n) + n H2O = [(1-&gt;4)-alpha-D-galacturonosyl](n) + n methanol + n H(+)</text>
        <dbReference type="Rhea" id="RHEA:22380"/>
        <dbReference type="Rhea" id="RHEA-COMP:14570"/>
        <dbReference type="Rhea" id="RHEA-COMP:14573"/>
        <dbReference type="ChEBI" id="CHEBI:15377"/>
        <dbReference type="ChEBI" id="CHEBI:15378"/>
        <dbReference type="ChEBI" id="CHEBI:17790"/>
        <dbReference type="ChEBI" id="CHEBI:140522"/>
        <dbReference type="ChEBI" id="CHEBI:140523"/>
        <dbReference type="EC" id="3.1.1.11"/>
    </reaction>
</comment>
<comment type="function">
    <text evidence="11">Acts in the modification of cell walls via demethylesterification of cell wall pectin.</text>
</comment>
<dbReference type="GO" id="GO:0030599">
    <property type="term" value="F:pectinesterase activity"/>
    <property type="evidence" value="ECO:0007669"/>
    <property type="project" value="UniProtKB-UniRule"/>
</dbReference>
<evidence type="ECO:0000256" key="4">
    <source>
        <dbReference type="ARBA" id="ARBA00007786"/>
    </source>
</evidence>
<dbReference type="InterPro" id="IPR006501">
    <property type="entry name" value="Pectinesterase_inhib_dom"/>
</dbReference>
<dbReference type="InterPro" id="IPR012334">
    <property type="entry name" value="Pectin_lyas_fold"/>
</dbReference>
<keyword evidence="7 11" id="KW-0378">Hydrolase</keyword>
<comment type="similarity">
    <text evidence="4">In the C-terminal section; belongs to the pectinesterase family.</text>
</comment>
<reference evidence="15" key="1">
    <citation type="journal article" date="2011" name="Nature">
        <title>Genome sequence and analysis of the tuber crop potato.</title>
        <authorList>
            <consortium name="The Potato Genome Sequencing Consortium"/>
        </authorList>
    </citation>
    <scope>NUCLEOTIDE SEQUENCE [LARGE SCALE GENOMIC DNA]</scope>
    <source>
        <strain evidence="15">cv. DM1-3 516 R44</strain>
    </source>
</reference>
<evidence type="ECO:0000256" key="6">
    <source>
        <dbReference type="ARBA" id="ARBA00022729"/>
    </source>
</evidence>
<keyword evidence="15" id="KW-1185">Reference proteome</keyword>
<dbReference type="PROSITE" id="PS00800">
    <property type="entry name" value="PECTINESTERASE_1"/>
    <property type="match status" value="1"/>
</dbReference>
<dbReference type="Pfam" id="PF04043">
    <property type="entry name" value="PMEI"/>
    <property type="match status" value="1"/>
</dbReference>
<dbReference type="SUPFAM" id="SSF51126">
    <property type="entry name" value="Pectin lyase-like"/>
    <property type="match status" value="1"/>
</dbReference>
<keyword evidence="12" id="KW-0812">Transmembrane</keyword>
<name>M0ZPP4_SOLTU</name>
<evidence type="ECO:0000259" key="13">
    <source>
        <dbReference type="SMART" id="SM00856"/>
    </source>
</evidence>
<dbReference type="HOGENOM" id="CLU_948003_0_0_1"/>
<keyword evidence="12" id="KW-0472">Membrane</keyword>
<evidence type="ECO:0000256" key="10">
    <source>
        <dbReference type="ARBA" id="ARBA00047928"/>
    </source>
</evidence>
<dbReference type="CDD" id="cd15799">
    <property type="entry name" value="PMEI-like_4"/>
    <property type="match status" value="1"/>
</dbReference>
<dbReference type="PaxDb" id="4113-PGSC0003DMT400005268"/>
<dbReference type="GO" id="GO:0045490">
    <property type="term" value="P:pectin catabolic process"/>
    <property type="evidence" value="ECO:0007669"/>
    <property type="project" value="UniProtKB-UniRule"/>
</dbReference>
<evidence type="ECO:0000256" key="5">
    <source>
        <dbReference type="ARBA" id="ARBA00022512"/>
    </source>
</evidence>
<dbReference type="SMART" id="SM00856">
    <property type="entry name" value="PMEI"/>
    <property type="match status" value="1"/>
</dbReference>
<dbReference type="SUPFAM" id="SSF101148">
    <property type="entry name" value="Plant invertase/pectin methylesterase inhibitor"/>
    <property type="match status" value="1"/>
</dbReference>
<feature type="transmembrane region" description="Helical" evidence="12">
    <location>
        <begin position="24"/>
        <end position="43"/>
    </location>
</feature>
<accession>M0ZPP4</accession>
<evidence type="ECO:0000256" key="12">
    <source>
        <dbReference type="SAM" id="Phobius"/>
    </source>
</evidence>
<dbReference type="AlphaFoldDB" id="M0ZPP4"/>
<evidence type="ECO:0000256" key="11">
    <source>
        <dbReference type="RuleBase" id="RU000589"/>
    </source>
</evidence>
<keyword evidence="8 11" id="KW-0063">Aspartyl esterase</keyword>
<protein>
    <recommendedName>
        <fullName evidence="11">Pectinesterase</fullName>
        <ecNumber evidence="11">3.1.1.11</ecNumber>
    </recommendedName>
</protein>
<dbReference type="InterPro" id="IPR035513">
    <property type="entry name" value="Invertase/methylesterase_inhib"/>
</dbReference>
<dbReference type="InParanoid" id="M0ZPP4"/>
<evidence type="ECO:0000256" key="7">
    <source>
        <dbReference type="ARBA" id="ARBA00022801"/>
    </source>
</evidence>
<dbReference type="PANTHER" id="PTHR31707">
    <property type="entry name" value="PECTINESTERASE"/>
    <property type="match status" value="1"/>
</dbReference>
<dbReference type="Gramene" id="PGSC0003DMT400005268">
    <property type="protein sequence ID" value="PGSC0003DMT400005268"/>
    <property type="gene ID" value="PGSC0003DMG400002074"/>
</dbReference>
<dbReference type="GO" id="GO:0004857">
    <property type="term" value="F:enzyme inhibitor activity"/>
    <property type="evidence" value="ECO:0007669"/>
    <property type="project" value="InterPro"/>
</dbReference>
<evidence type="ECO:0000256" key="3">
    <source>
        <dbReference type="ARBA" id="ARBA00006027"/>
    </source>
</evidence>
<evidence type="ECO:0000256" key="8">
    <source>
        <dbReference type="ARBA" id="ARBA00023085"/>
    </source>
</evidence>
<comment type="similarity">
    <text evidence="3">In the N-terminal section; belongs to the PMEI family.</text>
</comment>
<keyword evidence="9 11" id="KW-0961">Cell wall biogenesis/degradation</keyword>
<comment type="subcellular location">
    <subcellularLocation>
        <location evidence="1 11">Secreted</location>
        <location evidence="1 11">Cell wall</location>
    </subcellularLocation>
</comment>
<dbReference type="SMR" id="M0ZPP4"/>
<dbReference type="GO" id="GO:0042545">
    <property type="term" value="P:cell wall modification"/>
    <property type="evidence" value="ECO:0007669"/>
    <property type="project" value="UniProtKB-UniRule"/>
</dbReference>
<feature type="domain" description="Pectinesterase inhibitor" evidence="13">
    <location>
        <begin position="48"/>
        <end position="198"/>
    </location>
</feature>
<evidence type="ECO:0000256" key="1">
    <source>
        <dbReference type="ARBA" id="ARBA00004191"/>
    </source>
</evidence>
<keyword evidence="6" id="KW-0732">Signal</keyword>
<evidence type="ECO:0000313" key="15">
    <source>
        <dbReference type="Proteomes" id="UP000011115"/>
    </source>
</evidence>